<dbReference type="InterPro" id="IPR025669">
    <property type="entry name" value="AAA_dom"/>
</dbReference>
<dbReference type="EC" id="2.7.10.2" evidence="5"/>
<organism evidence="22">
    <name type="scientific">Planktothrix agardhii</name>
    <name type="common">Oscillatoria agardhii</name>
    <dbReference type="NCBI Taxonomy" id="1160"/>
    <lineage>
        <taxon>Bacteria</taxon>
        <taxon>Bacillati</taxon>
        <taxon>Cyanobacteriota</taxon>
        <taxon>Cyanophyceae</taxon>
        <taxon>Oscillatoriophycideae</taxon>
        <taxon>Oscillatoriales</taxon>
        <taxon>Microcoleaceae</taxon>
        <taxon>Planktothrix</taxon>
    </lineage>
</organism>
<reference evidence="22" key="1">
    <citation type="submission" date="2015-09" db="EMBL/GenBank/DDBJ databases">
        <authorList>
            <person name="Jackson K.R."/>
            <person name="Lunt B.L."/>
            <person name="Fisher J.N.B."/>
            <person name="Gardner A.V."/>
            <person name="Bailey M.E."/>
            <person name="Deus L.M."/>
            <person name="Earl A.S."/>
            <person name="Gibby P.D."/>
            <person name="Hartmann K.A."/>
            <person name="Liu J.E."/>
            <person name="Manci A.M."/>
            <person name="Nielsen D.A."/>
            <person name="Solomon M.B."/>
            <person name="Breakwell D.P."/>
            <person name="Burnett S.H."/>
            <person name="Grose J.H."/>
        </authorList>
    </citation>
    <scope>NUCLEOTIDE SEQUENCE</scope>
    <source>
        <strain evidence="22">7805</strain>
    </source>
</reference>
<comment type="similarity">
    <text evidence="2">Belongs to the CpsC/CapA family.</text>
</comment>
<evidence type="ECO:0000256" key="7">
    <source>
        <dbReference type="ARBA" id="ARBA00022519"/>
    </source>
</evidence>
<feature type="region of interest" description="Disordered" evidence="18">
    <location>
        <begin position="86"/>
        <end position="108"/>
    </location>
</feature>
<evidence type="ECO:0000256" key="12">
    <source>
        <dbReference type="ARBA" id="ARBA00022840"/>
    </source>
</evidence>
<accession>A0A1J1JLB9</accession>
<evidence type="ECO:0000256" key="10">
    <source>
        <dbReference type="ARBA" id="ARBA00022741"/>
    </source>
</evidence>
<dbReference type="GO" id="GO:0004715">
    <property type="term" value="F:non-membrane spanning protein tyrosine kinase activity"/>
    <property type="evidence" value="ECO:0007669"/>
    <property type="project" value="UniProtKB-EC"/>
</dbReference>
<keyword evidence="9 19" id="KW-0812">Transmembrane</keyword>
<dbReference type="GO" id="GO:0005886">
    <property type="term" value="C:plasma membrane"/>
    <property type="evidence" value="ECO:0007669"/>
    <property type="project" value="UniProtKB-SubCell"/>
</dbReference>
<keyword evidence="14 19" id="KW-0472">Membrane</keyword>
<keyword evidence="6" id="KW-1003">Cell membrane</keyword>
<evidence type="ECO:0000256" key="17">
    <source>
        <dbReference type="SAM" id="Coils"/>
    </source>
</evidence>
<evidence type="ECO:0000256" key="18">
    <source>
        <dbReference type="SAM" id="MobiDB-lite"/>
    </source>
</evidence>
<keyword evidence="13 19" id="KW-1133">Transmembrane helix</keyword>
<dbReference type="CDD" id="cd05387">
    <property type="entry name" value="BY-kinase"/>
    <property type="match status" value="1"/>
</dbReference>
<dbReference type="GO" id="GO:0005524">
    <property type="term" value="F:ATP binding"/>
    <property type="evidence" value="ECO:0007669"/>
    <property type="project" value="UniProtKB-KW"/>
</dbReference>
<dbReference type="EMBL" id="LO018304">
    <property type="protein sequence ID" value="CUM61052.1"/>
    <property type="molecule type" value="Genomic_DNA"/>
</dbReference>
<dbReference type="SUPFAM" id="SSF52540">
    <property type="entry name" value="P-loop containing nucleoside triphosphate hydrolases"/>
    <property type="match status" value="1"/>
</dbReference>
<feature type="domain" description="AAA" evidence="21">
    <location>
        <begin position="588"/>
        <end position="706"/>
    </location>
</feature>
<sequence>MKNKKLSQLSVDKNTRKTLHPSGEILYYDPDLYPGYDEEKSNFFQVLWKRAIAVLGVTTAVTAGVYLWTINQTPEYKGSFQILVETNPQTSPPQPSENEGSLDSNSEKNSDLDYYSQLEILQSPKLMSGILKGIQTRYPEVTYDSLLNQKTGQTFWGNDNLAIKPLKQTRIFEVSYQDSEPQKVQFVLEKIAEGYLKYSHPKDVKDQQKEQQLKLIQAQIATLEKKLPQIKQGIEKLQQQYNFIDPKLQTEYLFKQKSELQAQKLEAQFQLVQQESQYQYLQKQLGLKPEQALLASALTQSPQYQGLLQELLKLETQIAIESARFKGTAPQIQALLDQRSQILPLLEKEAKNVLGANTNQVDPNIIRFQDSIRMGLIQQLILVANNIEMLKVRNQVLEKATQQLNQYSQVFPEVLGRYNDLQQQLKNTTNQLTELNNKSQEMQLQVVPKVKSEPWELIAPPRIPSNTNGELITVSPNVPLNLALGGLAGLFLGVITAQILERFNNVYRTTHEVTDRISLPLLGVIPASNEALILPGSVAPIIDISDLTYPACSPFQEAFRALNTNLRLLNPEGSVRSCVITSATPADGKSTIAMNLAQGAAAMGQRVLLVDADLRCPRIHTLLEITNQLGLTNILTQKLDFKTVIKQVNSEANLSVLTAGQFYPDPTRLLSSKPMQELMKQLQESYDLIIYDTAPILGLADANLLAPHTDGLMMVVGLGKTDREAFSLALREINTAGVPVLGMVANGDKQETHYYRDY</sequence>
<evidence type="ECO:0000256" key="6">
    <source>
        <dbReference type="ARBA" id="ARBA00022475"/>
    </source>
</evidence>
<feature type="domain" description="Polysaccharide chain length determinant N-terminal" evidence="20">
    <location>
        <begin position="43"/>
        <end position="128"/>
    </location>
</feature>
<evidence type="ECO:0000256" key="2">
    <source>
        <dbReference type="ARBA" id="ARBA00006683"/>
    </source>
</evidence>
<keyword evidence="15" id="KW-0829">Tyrosine-protein kinase</keyword>
<protein>
    <recommendedName>
        <fullName evidence="5">non-specific protein-tyrosine kinase</fullName>
        <ecNumber evidence="5">2.7.10.2</ecNumber>
    </recommendedName>
</protein>
<evidence type="ECO:0000259" key="21">
    <source>
        <dbReference type="Pfam" id="PF13614"/>
    </source>
</evidence>
<dbReference type="Pfam" id="PF13614">
    <property type="entry name" value="AAA_31"/>
    <property type="match status" value="1"/>
</dbReference>
<feature type="transmembrane region" description="Helical" evidence="19">
    <location>
        <begin position="51"/>
        <end position="69"/>
    </location>
</feature>
<evidence type="ECO:0000256" key="11">
    <source>
        <dbReference type="ARBA" id="ARBA00022777"/>
    </source>
</evidence>
<comment type="subcellular location">
    <subcellularLocation>
        <location evidence="1">Cell inner membrane</location>
        <topology evidence="1">Multi-pass membrane protein</topology>
    </subcellularLocation>
</comment>
<evidence type="ECO:0000256" key="16">
    <source>
        <dbReference type="ARBA" id="ARBA00051245"/>
    </source>
</evidence>
<dbReference type="RefSeq" id="WP_254035160.1">
    <property type="nucleotide sequence ID" value="NZ_JBMLSA010000382.1"/>
</dbReference>
<dbReference type="InterPro" id="IPR050445">
    <property type="entry name" value="Bact_polysacc_biosynth/exp"/>
</dbReference>
<dbReference type="InterPro" id="IPR005702">
    <property type="entry name" value="Wzc-like_C"/>
</dbReference>
<evidence type="ECO:0000256" key="14">
    <source>
        <dbReference type="ARBA" id="ARBA00023136"/>
    </source>
</evidence>
<keyword evidence="8" id="KW-0808">Transferase</keyword>
<dbReference type="InterPro" id="IPR027417">
    <property type="entry name" value="P-loop_NTPase"/>
</dbReference>
<dbReference type="NCBIfam" id="TIGR01007">
    <property type="entry name" value="eps_fam"/>
    <property type="match status" value="1"/>
</dbReference>
<evidence type="ECO:0000256" key="19">
    <source>
        <dbReference type="SAM" id="Phobius"/>
    </source>
</evidence>
<comment type="similarity">
    <text evidence="4">Belongs to the etk/wzc family.</text>
</comment>
<evidence type="ECO:0000256" key="4">
    <source>
        <dbReference type="ARBA" id="ARBA00008883"/>
    </source>
</evidence>
<keyword evidence="11" id="KW-0418">Kinase</keyword>
<evidence type="ECO:0000313" key="22">
    <source>
        <dbReference type="EMBL" id="CUM61052.1"/>
    </source>
</evidence>
<comment type="catalytic activity">
    <reaction evidence="16">
        <text>L-tyrosyl-[protein] + ATP = O-phospho-L-tyrosyl-[protein] + ADP + H(+)</text>
        <dbReference type="Rhea" id="RHEA:10596"/>
        <dbReference type="Rhea" id="RHEA-COMP:10136"/>
        <dbReference type="Rhea" id="RHEA-COMP:20101"/>
        <dbReference type="ChEBI" id="CHEBI:15378"/>
        <dbReference type="ChEBI" id="CHEBI:30616"/>
        <dbReference type="ChEBI" id="CHEBI:46858"/>
        <dbReference type="ChEBI" id="CHEBI:61978"/>
        <dbReference type="ChEBI" id="CHEBI:456216"/>
        <dbReference type="EC" id="2.7.10.2"/>
    </reaction>
</comment>
<dbReference type="Pfam" id="PF02706">
    <property type="entry name" value="Wzz"/>
    <property type="match status" value="1"/>
</dbReference>
<evidence type="ECO:0000256" key="13">
    <source>
        <dbReference type="ARBA" id="ARBA00022989"/>
    </source>
</evidence>
<dbReference type="PANTHER" id="PTHR32309">
    <property type="entry name" value="TYROSINE-PROTEIN KINASE"/>
    <property type="match status" value="1"/>
</dbReference>
<keyword evidence="7" id="KW-0997">Cell inner membrane</keyword>
<dbReference type="PANTHER" id="PTHR32309:SF13">
    <property type="entry name" value="FERRIC ENTEROBACTIN TRANSPORT PROTEIN FEPE"/>
    <property type="match status" value="1"/>
</dbReference>
<dbReference type="Gene3D" id="3.40.50.300">
    <property type="entry name" value="P-loop containing nucleotide triphosphate hydrolases"/>
    <property type="match status" value="1"/>
</dbReference>
<dbReference type="AlphaFoldDB" id="A0A1J1JLB9"/>
<comment type="similarity">
    <text evidence="3">Belongs to the CpsD/CapB family.</text>
</comment>
<dbReference type="GeneID" id="77287124"/>
<evidence type="ECO:0000256" key="8">
    <source>
        <dbReference type="ARBA" id="ARBA00022679"/>
    </source>
</evidence>
<dbReference type="InterPro" id="IPR003856">
    <property type="entry name" value="LPS_length_determ_N"/>
</dbReference>
<evidence type="ECO:0000256" key="1">
    <source>
        <dbReference type="ARBA" id="ARBA00004429"/>
    </source>
</evidence>
<evidence type="ECO:0000256" key="9">
    <source>
        <dbReference type="ARBA" id="ARBA00022692"/>
    </source>
</evidence>
<keyword evidence="10" id="KW-0547">Nucleotide-binding</keyword>
<evidence type="ECO:0000256" key="5">
    <source>
        <dbReference type="ARBA" id="ARBA00011903"/>
    </source>
</evidence>
<feature type="coiled-coil region" evidence="17">
    <location>
        <begin position="418"/>
        <end position="445"/>
    </location>
</feature>
<evidence type="ECO:0000259" key="20">
    <source>
        <dbReference type="Pfam" id="PF02706"/>
    </source>
</evidence>
<proteinExistence type="inferred from homology"/>
<keyword evidence="17" id="KW-0175">Coiled coil</keyword>
<feature type="coiled-coil region" evidence="17">
    <location>
        <begin position="206"/>
        <end position="277"/>
    </location>
</feature>
<keyword evidence="12" id="KW-0067">ATP-binding</keyword>
<evidence type="ECO:0000256" key="3">
    <source>
        <dbReference type="ARBA" id="ARBA00007316"/>
    </source>
</evidence>
<name>A0A1J1JLB9_PLAAG</name>
<gene>
    <name evidence="22" type="ORF">PLAM_3086</name>
</gene>
<evidence type="ECO:0000256" key="15">
    <source>
        <dbReference type="ARBA" id="ARBA00023137"/>
    </source>
</evidence>